<dbReference type="Pfam" id="PF01757">
    <property type="entry name" value="Acyl_transf_3"/>
    <property type="match status" value="1"/>
</dbReference>
<keyword evidence="2" id="KW-0812">Transmembrane</keyword>
<dbReference type="Proteomes" id="UP000253741">
    <property type="component" value="Unassembled WGS sequence"/>
</dbReference>
<feature type="transmembrane region" description="Helical" evidence="2">
    <location>
        <begin position="152"/>
        <end position="170"/>
    </location>
</feature>
<dbReference type="EMBL" id="QQNA01000011">
    <property type="protein sequence ID" value="RDG39725.1"/>
    <property type="molecule type" value="Genomic_DNA"/>
</dbReference>
<name>A0A370BK62_9ACTN</name>
<sequence length="385" mass="42260">MPQAPNGYARPSVDQVEEPGTTTGTTPSTVADTPVPARRPPAGSAPDRPAVSTRRDAFFDNAKFLAIVLVAVAHAWEPVMAGSRATKALYLLVYAFHMPAFIVISGYFSRRFTAAPGQLRRLLTTIVVPYVVFEVAYSLFKRYADDSPGHPISLLDPWYLTWFLAALFIWRLTTPLWLTLRHPLAVALVVAALASLTPSIGEDLGLQRVLQFAPYFVVGLCLRPEHFQLVRRREVRLLALPVLAGAAAFAYWAATHMRTAWLYHDNSAQELDSPGWVGPVMTFALFGCSLLLTAAFLSWVPGRRTWFTALGAGTICGYLLHGFVIKGAVYAGLFDDHAWPTTPLGRVVVTVAAAVAVTALCTAPVRRLLRPVTEPEMKWAFRRTG</sequence>
<dbReference type="InterPro" id="IPR002656">
    <property type="entry name" value="Acyl_transf_3_dom"/>
</dbReference>
<dbReference type="AlphaFoldDB" id="A0A370BK62"/>
<evidence type="ECO:0000259" key="3">
    <source>
        <dbReference type="Pfam" id="PF01757"/>
    </source>
</evidence>
<evidence type="ECO:0000256" key="1">
    <source>
        <dbReference type="SAM" id="MobiDB-lite"/>
    </source>
</evidence>
<evidence type="ECO:0000313" key="4">
    <source>
        <dbReference type="EMBL" id="RDG39725.1"/>
    </source>
</evidence>
<comment type="caution">
    <text evidence="4">The sequence shown here is derived from an EMBL/GenBank/DDBJ whole genome shotgun (WGS) entry which is preliminary data.</text>
</comment>
<feature type="transmembrane region" description="Helical" evidence="2">
    <location>
        <begin position="121"/>
        <end position="140"/>
    </location>
</feature>
<dbReference type="GO" id="GO:0016747">
    <property type="term" value="F:acyltransferase activity, transferring groups other than amino-acyl groups"/>
    <property type="evidence" value="ECO:0007669"/>
    <property type="project" value="InterPro"/>
</dbReference>
<evidence type="ECO:0000256" key="2">
    <source>
        <dbReference type="SAM" id="Phobius"/>
    </source>
</evidence>
<feature type="region of interest" description="Disordered" evidence="1">
    <location>
        <begin position="1"/>
        <end position="50"/>
    </location>
</feature>
<keyword evidence="2" id="KW-1133">Transmembrane helix</keyword>
<keyword evidence="5" id="KW-1185">Reference proteome</keyword>
<evidence type="ECO:0000313" key="5">
    <source>
        <dbReference type="Proteomes" id="UP000253741"/>
    </source>
</evidence>
<gene>
    <name evidence="4" type="ORF">DVH02_02170</name>
</gene>
<dbReference type="OrthoDB" id="6623990at2"/>
<feature type="domain" description="Acyltransferase 3" evidence="3">
    <location>
        <begin position="57"/>
        <end position="361"/>
    </location>
</feature>
<dbReference type="PANTHER" id="PTHR37312:SF1">
    <property type="entry name" value="MEMBRANE-BOUND ACYLTRANSFERASE YKRP-RELATED"/>
    <property type="match status" value="1"/>
</dbReference>
<dbReference type="PANTHER" id="PTHR37312">
    <property type="entry name" value="MEMBRANE-BOUND ACYLTRANSFERASE YKRP-RELATED"/>
    <property type="match status" value="1"/>
</dbReference>
<feature type="transmembrane region" description="Helical" evidence="2">
    <location>
        <begin position="306"/>
        <end position="324"/>
    </location>
</feature>
<accession>A0A370BK62</accession>
<feature type="transmembrane region" description="Helical" evidence="2">
    <location>
        <begin position="88"/>
        <end position="109"/>
    </location>
</feature>
<dbReference type="RefSeq" id="WP_114621941.1">
    <property type="nucleotide sequence ID" value="NZ_QQNA01000011.1"/>
</dbReference>
<feature type="transmembrane region" description="Helical" evidence="2">
    <location>
        <begin position="344"/>
        <end position="365"/>
    </location>
</feature>
<reference evidence="4 5" key="1">
    <citation type="submission" date="2018-07" db="EMBL/GenBank/DDBJ databases">
        <title>Streptomyces species from bats.</title>
        <authorList>
            <person name="Dunlap C."/>
        </authorList>
    </citation>
    <scope>NUCLEOTIDE SEQUENCE [LARGE SCALE GENOMIC DNA]</scope>
    <source>
        <strain evidence="4 5">AC230</strain>
    </source>
</reference>
<keyword evidence="2" id="KW-0472">Membrane</keyword>
<feature type="transmembrane region" description="Helical" evidence="2">
    <location>
        <begin position="274"/>
        <end position="299"/>
    </location>
</feature>
<feature type="compositionally biased region" description="Low complexity" evidence="1">
    <location>
        <begin position="19"/>
        <end position="29"/>
    </location>
</feature>
<feature type="transmembrane region" description="Helical" evidence="2">
    <location>
        <begin position="58"/>
        <end position="76"/>
    </location>
</feature>
<proteinExistence type="predicted"/>
<protein>
    <recommendedName>
        <fullName evidence="3">Acyltransferase 3 domain-containing protein</fullName>
    </recommendedName>
</protein>
<organism evidence="4 5">
    <name type="scientific">Streptomyces corynorhini</name>
    <dbReference type="NCBI Taxonomy" id="2282652"/>
    <lineage>
        <taxon>Bacteria</taxon>
        <taxon>Bacillati</taxon>
        <taxon>Actinomycetota</taxon>
        <taxon>Actinomycetes</taxon>
        <taxon>Kitasatosporales</taxon>
        <taxon>Streptomycetaceae</taxon>
        <taxon>Streptomyces</taxon>
    </lineage>
</organism>
<feature type="transmembrane region" description="Helical" evidence="2">
    <location>
        <begin position="235"/>
        <end position="254"/>
    </location>
</feature>
<dbReference type="InterPro" id="IPR052734">
    <property type="entry name" value="Nod_factor_acetyltransferase"/>
</dbReference>